<dbReference type="PANTHER" id="PTHR43578:SF3">
    <property type="entry name" value="NADH-QUINONE OXIDOREDUCTASE SUBUNIT F"/>
    <property type="match status" value="1"/>
</dbReference>
<evidence type="ECO:0000313" key="8">
    <source>
        <dbReference type="EMBL" id="BAS26456.1"/>
    </source>
</evidence>
<dbReference type="PATRIC" id="fig|1555112.3.peg.626"/>
<dbReference type="GO" id="GO:0010181">
    <property type="term" value="F:FMN binding"/>
    <property type="evidence" value="ECO:0007669"/>
    <property type="project" value="InterPro"/>
</dbReference>
<name>A0A0K2SH58_LIMPI</name>
<protein>
    <submittedName>
        <fullName evidence="8">NADH dehydrogenase subunit F</fullName>
    </submittedName>
</protein>
<dbReference type="Gene3D" id="3.40.30.10">
    <property type="entry name" value="Glutaredoxin"/>
    <property type="match status" value="1"/>
</dbReference>
<accession>A0A0K2SH58</accession>
<keyword evidence="2" id="KW-0004">4Fe-4S</keyword>
<dbReference type="SUPFAM" id="SSF52833">
    <property type="entry name" value="Thioredoxin-like"/>
    <property type="match status" value="1"/>
</dbReference>
<dbReference type="CDD" id="cd03064">
    <property type="entry name" value="TRX_Fd_NuoE"/>
    <property type="match status" value="1"/>
</dbReference>
<dbReference type="Gene3D" id="1.20.1440.230">
    <property type="entry name" value="NADH-ubiquinone oxidoreductase 51kDa subunit, iron-sulphur binding domain"/>
    <property type="match status" value="1"/>
</dbReference>
<dbReference type="PANTHER" id="PTHR43578">
    <property type="entry name" value="NADH-QUINONE OXIDOREDUCTASE SUBUNIT F"/>
    <property type="match status" value="1"/>
</dbReference>
<dbReference type="AlphaFoldDB" id="A0A0K2SH58"/>
<evidence type="ECO:0000259" key="7">
    <source>
        <dbReference type="SMART" id="SM00928"/>
    </source>
</evidence>
<evidence type="ECO:0000256" key="2">
    <source>
        <dbReference type="ARBA" id="ARBA00022485"/>
    </source>
</evidence>
<dbReference type="Gene3D" id="3.40.50.11540">
    <property type="entry name" value="NADH-ubiquinone oxidoreductase 51kDa subunit"/>
    <property type="match status" value="1"/>
</dbReference>
<evidence type="ECO:0000256" key="5">
    <source>
        <dbReference type="ARBA" id="ARBA00023014"/>
    </source>
</evidence>
<dbReference type="Gene3D" id="1.10.10.1590">
    <property type="entry name" value="NADH-quinone oxidoreductase subunit E"/>
    <property type="match status" value="1"/>
</dbReference>
<dbReference type="Pfam" id="PF01257">
    <property type="entry name" value="2Fe-2S_thioredx"/>
    <property type="match status" value="1"/>
</dbReference>
<dbReference type="SUPFAM" id="SSF142019">
    <property type="entry name" value="Nqo1 FMN-binding domain-like"/>
    <property type="match status" value="1"/>
</dbReference>
<dbReference type="Gene3D" id="6.10.250.1450">
    <property type="match status" value="1"/>
</dbReference>
<dbReference type="SMART" id="SM00928">
    <property type="entry name" value="NADH_4Fe-4S"/>
    <property type="match status" value="1"/>
</dbReference>
<dbReference type="Gene3D" id="3.10.20.600">
    <property type="match status" value="1"/>
</dbReference>
<dbReference type="GO" id="GO:0046872">
    <property type="term" value="F:metal ion binding"/>
    <property type="evidence" value="ECO:0007669"/>
    <property type="project" value="UniProtKB-KW"/>
</dbReference>
<dbReference type="Pfam" id="PF10589">
    <property type="entry name" value="NADH_4Fe-4S"/>
    <property type="match status" value="1"/>
</dbReference>
<feature type="region of interest" description="Disordered" evidence="6">
    <location>
        <begin position="1"/>
        <end position="24"/>
    </location>
</feature>
<keyword evidence="5" id="KW-0411">Iron-sulfur</keyword>
<evidence type="ECO:0000313" key="9">
    <source>
        <dbReference type="Proteomes" id="UP000065807"/>
    </source>
</evidence>
<keyword evidence="4" id="KW-0408">Iron</keyword>
<feature type="domain" description="NADH-ubiquinone oxidoreductase 51kDa subunit iron-sulphur binding" evidence="7">
    <location>
        <begin position="522"/>
        <end position="567"/>
    </location>
</feature>
<reference evidence="9" key="1">
    <citation type="submission" date="2015-07" db="EMBL/GenBank/DDBJ databases">
        <title>Complete genome sequence and phylogenetic analysis of Limnochorda pilosa.</title>
        <authorList>
            <person name="Watanabe M."/>
            <person name="Kojima H."/>
            <person name="Fukui M."/>
        </authorList>
    </citation>
    <scope>NUCLEOTIDE SEQUENCE [LARGE SCALE GENOMIC DNA]</scope>
    <source>
        <strain evidence="9">HC45</strain>
    </source>
</reference>
<comment type="similarity">
    <text evidence="1">Belongs to the complex I 51 kDa subunit family.</text>
</comment>
<dbReference type="KEGG" id="lpil:LIP_0599"/>
<keyword evidence="3" id="KW-0479">Metal-binding</keyword>
<organism evidence="8 9">
    <name type="scientific">Limnochorda pilosa</name>
    <dbReference type="NCBI Taxonomy" id="1555112"/>
    <lineage>
        <taxon>Bacteria</taxon>
        <taxon>Bacillati</taxon>
        <taxon>Bacillota</taxon>
        <taxon>Limnochordia</taxon>
        <taxon>Limnochordales</taxon>
        <taxon>Limnochordaceae</taxon>
        <taxon>Limnochorda</taxon>
    </lineage>
</organism>
<dbReference type="STRING" id="1555112.LIP_0599"/>
<dbReference type="Pfam" id="PF01512">
    <property type="entry name" value="Complex1_51K"/>
    <property type="match status" value="1"/>
</dbReference>
<evidence type="ECO:0000256" key="3">
    <source>
        <dbReference type="ARBA" id="ARBA00022723"/>
    </source>
</evidence>
<evidence type="ECO:0000256" key="1">
    <source>
        <dbReference type="ARBA" id="ARBA00007523"/>
    </source>
</evidence>
<dbReference type="PROSITE" id="PS00645">
    <property type="entry name" value="COMPLEX1_51K_2"/>
    <property type="match status" value="1"/>
</dbReference>
<dbReference type="GO" id="GO:0008137">
    <property type="term" value="F:NADH dehydrogenase (ubiquinone) activity"/>
    <property type="evidence" value="ECO:0007669"/>
    <property type="project" value="InterPro"/>
</dbReference>
<dbReference type="InterPro" id="IPR001949">
    <property type="entry name" value="NADH-UbQ_OxRdtase_51kDa_CS"/>
</dbReference>
<dbReference type="InterPro" id="IPR019575">
    <property type="entry name" value="Nuop51_4Fe4S-bd"/>
</dbReference>
<dbReference type="InterPro" id="IPR011538">
    <property type="entry name" value="Nuo51_FMN-bd"/>
</dbReference>
<dbReference type="SUPFAM" id="SSF140490">
    <property type="entry name" value="Nqo1C-terminal domain-like"/>
    <property type="match status" value="1"/>
</dbReference>
<proteinExistence type="inferred from homology"/>
<reference evidence="9" key="2">
    <citation type="journal article" date="2016" name="Int. J. Syst. Evol. Microbiol.">
        <title>Complete genome sequence and cell structure of Limnochorda pilosa, a Gram-negative spore-former within the phylum Firmicutes.</title>
        <authorList>
            <person name="Watanabe M."/>
            <person name="Kojima H."/>
            <person name="Fukui M."/>
        </authorList>
    </citation>
    <scope>NUCLEOTIDE SEQUENCE [LARGE SCALE GENOMIC DNA]</scope>
    <source>
        <strain evidence="9">HC45</strain>
    </source>
</reference>
<evidence type="ECO:0000256" key="4">
    <source>
        <dbReference type="ARBA" id="ARBA00023004"/>
    </source>
</evidence>
<dbReference type="InterPro" id="IPR037207">
    <property type="entry name" value="Nuop51_4Fe4S-bd_sf"/>
</dbReference>
<dbReference type="FunFam" id="3.40.50.11540:FF:000001">
    <property type="entry name" value="NADH dehydrogenase [ubiquinone] flavoprotein 1, mitochondrial"/>
    <property type="match status" value="1"/>
</dbReference>
<dbReference type="SUPFAM" id="SSF142984">
    <property type="entry name" value="Nqo1 middle domain-like"/>
    <property type="match status" value="1"/>
</dbReference>
<gene>
    <name evidence="8" type="ORF">LIP_0599</name>
</gene>
<dbReference type="InterPro" id="IPR037225">
    <property type="entry name" value="Nuo51_FMN-bd_sf"/>
</dbReference>
<sequence length="611" mass="64035">MSPLAPMPGRGLEPGPLEKAPDPEPQELAALEGVWGALAPQERRGRRDLLLPALRALQASRGWISYSALAAVCRELTMPLAEAYGVASFYELLATEPRPRRMIHLCDDVACTLKGAGMLAGRLQALLGHPEQGEGPLGWSLSPCLGQCERGPAALVGDRVWVGLTPEGLEDAVGAWMAGEEARAHAGGVGTHLGSLGEGTPLLLRRCGRVDPGSLEAYVEHGGYRGLRRALQLGPEATLAEVEASGLVGRGGAAFPTARKWASAAREPAPRYVVCNADESEPGSFKDRVLMEQDPFAVLEGLTLAALAVGAERGFIYVRGEYPESHRSLLRAAEQARAAGFLGERILESGFSFDVELRQGAGAYVCGEETALFNSIEGLRGEPRARPPYPAQVGLFGRPTVINNVETLAAVPAILERGGGWYASLGSGRSRGTKLLSVSGHVVRAGVYEVAFGTPLRTILEDLAGGVPGGGAVQAVLCGGAAGTFLGPDQLDTPLSLEALQAVGGTVGSGSLVVLDETVDLWAVVERIARFFRDESCGQCVPCRVGTQRQLEVVSAVRRAGGPVDDQALAMLNDLAQVMRDASICGLGQLAPNAVQSSLRLLGRSGGDERG</sequence>
<dbReference type="InterPro" id="IPR041921">
    <property type="entry name" value="NuoE_N"/>
</dbReference>
<dbReference type="GO" id="GO:0051539">
    <property type="term" value="F:4 iron, 4 sulfur cluster binding"/>
    <property type="evidence" value="ECO:0007669"/>
    <property type="project" value="UniProtKB-KW"/>
</dbReference>
<dbReference type="InterPro" id="IPR042128">
    <property type="entry name" value="NuoE_dom"/>
</dbReference>
<dbReference type="EMBL" id="AP014924">
    <property type="protein sequence ID" value="BAS26456.1"/>
    <property type="molecule type" value="Genomic_DNA"/>
</dbReference>
<dbReference type="RefSeq" id="WP_198409674.1">
    <property type="nucleotide sequence ID" value="NZ_AP014924.1"/>
</dbReference>
<evidence type="ECO:0000256" key="6">
    <source>
        <dbReference type="SAM" id="MobiDB-lite"/>
    </source>
</evidence>
<dbReference type="InterPro" id="IPR036249">
    <property type="entry name" value="Thioredoxin-like_sf"/>
</dbReference>
<keyword evidence="9" id="KW-1185">Reference proteome</keyword>
<dbReference type="Proteomes" id="UP000065807">
    <property type="component" value="Chromosome"/>
</dbReference>